<dbReference type="PROSITE" id="PS50893">
    <property type="entry name" value="ABC_TRANSPORTER_2"/>
    <property type="match status" value="1"/>
</dbReference>
<accession>A0A0P7ZRK9</accession>
<feature type="transmembrane region" description="Helical" evidence="9">
    <location>
        <begin position="179"/>
        <end position="202"/>
    </location>
</feature>
<organism evidence="12 13">
    <name type="scientific">Phormidesmis priestleyi Ana</name>
    <dbReference type="NCBI Taxonomy" id="1666911"/>
    <lineage>
        <taxon>Bacteria</taxon>
        <taxon>Bacillati</taxon>
        <taxon>Cyanobacteriota</taxon>
        <taxon>Cyanophyceae</taxon>
        <taxon>Leptolyngbyales</taxon>
        <taxon>Leptolyngbyaceae</taxon>
        <taxon>Phormidesmis</taxon>
    </lineage>
</organism>
<proteinExistence type="predicted"/>
<dbReference type="GO" id="GO:0140359">
    <property type="term" value="F:ABC-type transporter activity"/>
    <property type="evidence" value="ECO:0007669"/>
    <property type="project" value="InterPro"/>
</dbReference>
<dbReference type="InterPro" id="IPR017871">
    <property type="entry name" value="ABC_transporter-like_CS"/>
</dbReference>
<comment type="subcellular location">
    <subcellularLocation>
        <location evidence="1">Cell membrane</location>
        <topology evidence="1">Multi-pass membrane protein</topology>
    </subcellularLocation>
</comment>
<keyword evidence="3 9" id="KW-0812">Transmembrane</keyword>
<gene>
    <name evidence="12" type="ORF">HLUCCA11_21070</name>
</gene>
<dbReference type="PATRIC" id="fig|1666911.3.peg.3167"/>
<feature type="transmembrane region" description="Helical" evidence="9">
    <location>
        <begin position="208"/>
        <end position="226"/>
    </location>
</feature>
<feature type="region of interest" description="Disordered" evidence="8">
    <location>
        <begin position="1"/>
        <end position="31"/>
    </location>
</feature>
<dbReference type="PROSITE" id="PS00211">
    <property type="entry name" value="ABC_TRANSPORTER_1"/>
    <property type="match status" value="1"/>
</dbReference>
<dbReference type="InterPro" id="IPR003439">
    <property type="entry name" value="ABC_transporter-like_ATP-bd"/>
</dbReference>
<evidence type="ECO:0000256" key="6">
    <source>
        <dbReference type="ARBA" id="ARBA00022989"/>
    </source>
</evidence>
<dbReference type="Gene3D" id="3.40.50.300">
    <property type="entry name" value="P-loop containing nucleotide triphosphate hydrolases"/>
    <property type="match status" value="1"/>
</dbReference>
<dbReference type="GO" id="GO:0005524">
    <property type="term" value="F:ATP binding"/>
    <property type="evidence" value="ECO:0007669"/>
    <property type="project" value="UniProtKB-KW"/>
</dbReference>
<dbReference type="AlphaFoldDB" id="A0A0P7ZRK9"/>
<dbReference type="InterPro" id="IPR027417">
    <property type="entry name" value="P-loop_NTPase"/>
</dbReference>
<evidence type="ECO:0000256" key="7">
    <source>
        <dbReference type="ARBA" id="ARBA00023136"/>
    </source>
</evidence>
<evidence type="ECO:0000256" key="5">
    <source>
        <dbReference type="ARBA" id="ARBA00022840"/>
    </source>
</evidence>
<evidence type="ECO:0000256" key="8">
    <source>
        <dbReference type="SAM" id="MobiDB-lite"/>
    </source>
</evidence>
<dbReference type="Proteomes" id="UP000050465">
    <property type="component" value="Unassembled WGS sequence"/>
</dbReference>
<evidence type="ECO:0000256" key="3">
    <source>
        <dbReference type="ARBA" id="ARBA00022692"/>
    </source>
</evidence>
<sequence length="632" mass="69929">MVSASSGSRRDAEPPMSEPPPPNFRPPTVKPVMNRSVKNDWRLFLRLMPYIGQNRQQLILPMLLLIPLSLAQALQPVLIGQAISLINQEDAAWEVLAGMSLRVGLNWIIGGLLLAIAIRLALDGWQSYQIQKVGQQITASIRNDLFNHVTSLSMGFFDRTPVGKLITRLTSDVNALGDVFSTGAIGIISDLFLILVLMGTMLWQEWRLGLMLIAMLLPVTALIIYFQQQYRKANYKAREELSTLNADLQENISGIDVVQLFRRERFNAELFRTVNERYVSALDKTIFYDSAVSATLEWIALVAIAGVLALGGSLVTGGLMEIGTLTAFILFAQKLFDPLRQFADKFTAIQAGLTAVERLNDLMSEPITIQDARNPIALPTDTLANSETVIPGEIRFNHVSFGYKADDYVLKDLDFAIRPGEKVALVGPTGAGKSSIIRLLCRLYEVSEGQILLDDVDIRDIAQQDLRDRMAIILQDGFLFSGDVARNITLGEDYSFEQVRKAAAQTNVDTFIEALPQGYSTVLRERGTNLSGGQKQLLAFARAAIRNPGILVLDEATANLDVGTEAMIQQALDKLLENRTAIIIAHRLSTIRNVDRILVLKQGQLIEQGSHDELMATDGLYASLYKLQMLGQ</sequence>
<feature type="domain" description="ABC transporter" evidence="10">
    <location>
        <begin position="394"/>
        <end position="627"/>
    </location>
</feature>
<keyword evidence="7 9" id="KW-0472">Membrane</keyword>
<feature type="compositionally biased region" description="Pro residues" evidence="8">
    <location>
        <begin position="16"/>
        <end position="29"/>
    </location>
</feature>
<dbReference type="FunFam" id="3.40.50.300:FF:000287">
    <property type="entry name" value="Multidrug ABC transporter ATP-binding protein"/>
    <property type="match status" value="1"/>
</dbReference>
<evidence type="ECO:0000256" key="1">
    <source>
        <dbReference type="ARBA" id="ARBA00004651"/>
    </source>
</evidence>
<feature type="transmembrane region" description="Helical" evidence="9">
    <location>
        <begin position="58"/>
        <end position="83"/>
    </location>
</feature>
<dbReference type="CDD" id="cd03254">
    <property type="entry name" value="ABCC_Glucan_exporter_like"/>
    <property type="match status" value="1"/>
</dbReference>
<dbReference type="SUPFAM" id="SSF52540">
    <property type="entry name" value="P-loop containing nucleoside triphosphate hydrolases"/>
    <property type="match status" value="1"/>
</dbReference>
<evidence type="ECO:0000259" key="10">
    <source>
        <dbReference type="PROSITE" id="PS50893"/>
    </source>
</evidence>
<dbReference type="InterPro" id="IPR003593">
    <property type="entry name" value="AAA+_ATPase"/>
</dbReference>
<dbReference type="EMBL" id="LJZR01000051">
    <property type="protein sequence ID" value="KPQ32611.1"/>
    <property type="molecule type" value="Genomic_DNA"/>
</dbReference>
<protein>
    <submittedName>
        <fullName evidence="12">ATP-binding cassette, subfamily B, bacterial</fullName>
    </submittedName>
</protein>
<dbReference type="Gene3D" id="1.20.1560.10">
    <property type="entry name" value="ABC transporter type 1, transmembrane domain"/>
    <property type="match status" value="1"/>
</dbReference>
<dbReference type="SMART" id="SM00382">
    <property type="entry name" value="AAA"/>
    <property type="match status" value="1"/>
</dbReference>
<dbReference type="InterPro" id="IPR036640">
    <property type="entry name" value="ABC1_TM_sf"/>
</dbReference>
<dbReference type="Pfam" id="PF00005">
    <property type="entry name" value="ABC_tran"/>
    <property type="match status" value="1"/>
</dbReference>
<evidence type="ECO:0000256" key="4">
    <source>
        <dbReference type="ARBA" id="ARBA00022741"/>
    </source>
</evidence>
<dbReference type="GO" id="GO:0034040">
    <property type="term" value="F:ATPase-coupled lipid transmembrane transporter activity"/>
    <property type="evidence" value="ECO:0007669"/>
    <property type="project" value="TreeGrafter"/>
</dbReference>
<keyword evidence="2" id="KW-0813">Transport</keyword>
<feature type="transmembrane region" description="Helical" evidence="9">
    <location>
        <begin position="103"/>
        <end position="122"/>
    </location>
</feature>
<comment type="caution">
    <text evidence="12">The sequence shown here is derived from an EMBL/GenBank/DDBJ whole genome shotgun (WGS) entry which is preliminary data.</text>
</comment>
<evidence type="ECO:0000313" key="12">
    <source>
        <dbReference type="EMBL" id="KPQ32611.1"/>
    </source>
</evidence>
<keyword evidence="4" id="KW-0547">Nucleotide-binding</keyword>
<dbReference type="PANTHER" id="PTHR24221">
    <property type="entry name" value="ATP-BINDING CASSETTE SUB-FAMILY B"/>
    <property type="match status" value="1"/>
</dbReference>
<keyword evidence="6 9" id="KW-1133">Transmembrane helix</keyword>
<name>A0A0P7ZRK9_9CYAN</name>
<evidence type="ECO:0000256" key="2">
    <source>
        <dbReference type="ARBA" id="ARBA00022448"/>
    </source>
</evidence>
<dbReference type="CDD" id="cd18544">
    <property type="entry name" value="ABC_6TM_TmrA_like"/>
    <property type="match status" value="1"/>
</dbReference>
<evidence type="ECO:0000256" key="9">
    <source>
        <dbReference type="SAM" id="Phobius"/>
    </source>
</evidence>
<evidence type="ECO:0000259" key="11">
    <source>
        <dbReference type="PROSITE" id="PS50929"/>
    </source>
</evidence>
<keyword evidence="5 12" id="KW-0067">ATP-binding</keyword>
<feature type="domain" description="ABC transmembrane type-1" evidence="11">
    <location>
        <begin position="62"/>
        <end position="351"/>
    </location>
</feature>
<dbReference type="InterPro" id="IPR039421">
    <property type="entry name" value="Type_1_exporter"/>
</dbReference>
<dbReference type="PROSITE" id="PS50929">
    <property type="entry name" value="ABC_TM1F"/>
    <property type="match status" value="1"/>
</dbReference>
<dbReference type="PANTHER" id="PTHR24221:SF589">
    <property type="entry name" value="ABC TRANSPORTER"/>
    <property type="match status" value="1"/>
</dbReference>
<evidence type="ECO:0000313" key="13">
    <source>
        <dbReference type="Proteomes" id="UP000050465"/>
    </source>
</evidence>
<dbReference type="Pfam" id="PF00664">
    <property type="entry name" value="ABC_membrane"/>
    <property type="match status" value="1"/>
</dbReference>
<dbReference type="InterPro" id="IPR011527">
    <property type="entry name" value="ABC1_TM_dom"/>
</dbReference>
<reference evidence="12 13" key="1">
    <citation type="submission" date="2015-09" db="EMBL/GenBank/DDBJ databases">
        <title>Identification and resolution of microdiversity through metagenomic sequencing of parallel consortia.</title>
        <authorList>
            <person name="Nelson W.C."/>
            <person name="Romine M.F."/>
            <person name="Lindemann S.R."/>
        </authorList>
    </citation>
    <scope>NUCLEOTIDE SEQUENCE [LARGE SCALE GENOMIC DNA]</scope>
    <source>
        <strain evidence="12">Ana</strain>
    </source>
</reference>
<dbReference type="SUPFAM" id="SSF90123">
    <property type="entry name" value="ABC transporter transmembrane region"/>
    <property type="match status" value="1"/>
</dbReference>
<dbReference type="STRING" id="1666911.HLUCCA11_21070"/>
<dbReference type="GO" id="GO:0016887">
    <property type="term" value="F:ATP hydrolysis activity"/>
    <property type="evidence" value="ECO:0007669"/>
    <property type="project" value="InterPro"/>
</dbReference>
<dbReference type="GO" id="GO:0005886">
    <property type="term" value="C:plasma membrane"/>
    <property type="evidence" value="ECO:0007669"/>
    <property type="project" value="UniProtKB-SubCell"/>
</dbReference>